<evidence type="ECO:0000256" key="1">
    <source>
        <dbReference type="SAM" id="MobiDB-lite"/>
    </source>
</evidence>
<dbReference type="Proteomes" id="UP000257109">
    <property type="component" value="Unassembled WGS sequence"/>
</dbReference>
<feature type="non-terminal residue" evidence="2">
    <location>
        <position position="1"/>
    </location>
</feature>
<evidence type="ECO:0000313" key="2">
    <source>
        <dbReference type="EMBL" id="RDX60537.1"/>
    </source>
</evidence>
<accession>A0A371E3H8</accession>
<comment type="caution">
    <text evidence="2">The sequence shown here is derived from an EMBL/GenBank/DDBJ whole genome shotgun (WGS) entry which is preliminary data.</text>
</comment>
<feature type="region of interest" description="Disordered" evidence="1">
    <location>
        <begin position="1"/>
        <end position="20"/>
    </location>
</feature>
<proteinExistence type="predicted"/>
<dbReference type="AlphaFoldDB" id="A0A371E3H8"/>
<organism evidence="2 3">
    <name type="scientific">Mucuna pruriens</name>
    <name type="common">Velvet bean</name>
    <name type="synonym">Dolichos pruriens</name>
    <dbReference type="NCBI Taxonomy" id="157652"/>
    <lineage>
        <taxon>Eukaryota</taxon>
        <taxon>Viridiplantae</taxon>
        <taxon>Streptophyta</taxon>
        <taxon>Embryophyta</taxon>
        <taxon>Tracheophyta</taxon>
        <taxon>Spermatophyta</taxon>
        <taxon>Magnoliopsida</taxon>
        <taxon>eudicotyledons</taxon>
        <taxon>Gunneridae</taxon>
        <taxon>Pentapetalae</taxon>
        <taxon>rosids</taxon>
        <taxon>fabids</taxon>
        <taxon>Fabales</taxon>
        <taxon>Fabaceae</taxon>
        <taxon>Papilionoideae</taxon>
        <taxon>50 kb inversion clade</taxon>
        <taxon>NPAAA clade</taxon>
        <taxon>indigoferoid/millettioid clade</taxon>
        <taxon>Phaseoleae</taxon>
        <taxon>Mucuna</taxon>
    </lineage>
</organism>
<dbReference type="EMBL" id="QJKJ01016790">
    <property type="protein sequence ID" value="RDX60537.1"/>
    <property type="molecule type" value="Genomic_DNA"/>
</dbReference>
<sequence>MPTSWSSRLKRGGESWAGVRKVGVSSTARLVTQRRNRGHLSRFVQRPSDDGMESAPATRGRRGRSPRWGSPHTGEVQRDKSRSRPTPPALHRGTITTIAGGSVDYPKKTSKYEIQAVLTGANQTPLGIGKRVSPALTFDDWDLIRGVPYYDEPIVISVVAAEYKIERVLIDQGSSANILYWSTYHKMKLSPSSLTECPRALYGFRRTGAHQRNHRIGNRLRRRYQVNDEARLYSRFTRLSNN</sequence>
<keyword evidence="3" id="KW-1185">Reference proteome</keyword>
<reference evidence="2" key="1">
    <citation type="submission" date="2018-05" db="EMBL/GenBank/DDBJ databases">
        <title>Draft genome of Mucuna pruriens seed.</title>
        <authorList>
            <person name="Nnadi N.E."/>
            <person name="Vos R."/>
            <person name="Hasami M.H."/>
            <person name="Devisetty U.K."/>
            <person name="Aguiy J.C."/>
        </authorList>
    </citation>
    <scope>NUCLEOTIDE SEQUENCE [LARGE SCALE GENOMIC DNA]</scope>
    <source>
        <strain evidence="2">JCA_2017</strain>
    </source>
</reference>
<protein>
    <submittedName>
        <fullName evidence="2">Uncharacterized protein</fullName>
    </submittedName>
</protein>
<evidence type="ECO:0000313" key="3">
    <source>
        <dbReference type="Proteomes" id="UP000257109"/>
    </source>
</evidence>
<name>A0A371E3H8_MUCPR</name>
<gene>
    <name evidence="2" type="ORF">CR513_61310</name>
</gene>
<feature type="region of interest" description="Disordered" evidence="1">
    <location>
        <begin position="28"/>
        <end position="94"/>
    </location>
</feature>
<dbReference type="OrthoDB" id="1751727at2759"/>